<sequence length="191" mass="21354">MIGRRGRVPATCSHYACNVTTSSSYVCSSCSRQHDGPPFSYGTLAPAYWHPGLENRPGNVLGEEQCVIEGTHFFVRGRLVLPIIDAEQEFDWGVWVSVSQANFDRMAEVWDSPSRIEEPPYFGWLASELPLYKPTTLELKTNLHTQPVGTRPTVELEPTDHPLAIQQRTGITLAHVQTIAEQLLHSDRPAD</sequence>
<name>A0A6G9YHL5_9NOCA</name>
<gene>
    <name evidence="1" type="ORF">F5544_24420</name>
</gene>
<dbReference type="InterPro" id="IPR018697">
    <property type="entry name" value="DUF2199"/>
</dbReference>
<proteinExistence type="predicted"/>
<keyword evidence="2" id="KW-1185">Reference proteome</keyword>
<accession>A0A6G9YHL5</accession>
<dbReference type="AlphaFoldDB" id="A0A6G9YHL5"/>
<dbReference type="Proteomes" id="UP000503540">
    <property type="component" value="Chromosome"/>
</dbReference>
<organism evidence="1 2">
    <name type="scientific">Nocardia arthritidis</name>
    <dbReference type="NCBI Taxonomy" id="228602"/>
    <lineage>
        <taxon>Bacteria</taxon>
        <taxon>Bacillati</taxon>
        <taxon>Actinomycetota</taxon>
        <taxon>Actinomycetes</taxon>
        <taxon>Mycobacteriales</taxon>
        <taxon>Nocardiaceae</taxon>
        <taxon>Nocardia</taxon>
    </lineage>
</organism>
<evidence type="ECO:0000313" key="1">
    <source>
        <dbReference type="EMBL" id="QIS12739.1"/>
    </source>
</evidence>
<dbReference type="Pfam" id="PF09965">
    <property type="entry name" value="DUF2199"/>
    <property type="match status" value="1"/>
</dbReference>
<reference evidence="1 2" key="1">
    <citation type="journal article" date="2019" name="ACS Chem. Biol.">
        <title>Identification and Mobilization of a Cryptic Antibiotic Biosynthesis Gene Locus from a Human-Pathogenic Nocardia Isolate.</title>
        <authorList>
            <person name="Herisse M."/>
            <person name="Ishida K."/>
            <person name="Porter J.L."/>
            <person name="Howden B."/>
            <person name="Hertweck C."/>
            <person name="Stinear T.P."/>
            <person name="Pidot S.J."/>
        </authorList>
    </citation>
    <scope>NUCLEOTIDE SEQUENCE [LARGE SCALE GENOMIC DNA]</scope>
    <source>
        <strain evidence="1 2">AUSMDU00012717</strain>
    </source>
</reference>
<evidence type="ECO:0000313" key="2">
    <source>
        <dbReference type="Proteomes" id="UP000503540"/>
    </source>
</evidence>
<protein>
    <submittedName>
        <fullName evidence="1">DUF2199 domain-containing protein</fullName>
    </submittedName>
</protein>
<dbReference type="EMBL" id="CP046172">
    <property type="protein sequence ID" value="QIS12739.1"/>
    <property type="molecule type" value="Genomic_DNA"/>
</dbReference>
<dbReference type="KEGG" id="nah:F5544_24420"/>